<dbReference type="GO" id="GO:0006109">
    <property type="term" value="P:regulation of carbohydrate metabolic process"/>
    <property type="evidence" value="ECO:0007669"/>
    <property type="project" value="InterPro"/>
</dbReference>
<organism evidence="4">
    <name type="scientific">marine sediment metagenome</name>
    <dbReference type="NCBI Taxonomy" id="412755"/>
    <lineage>
        <taxon>unclassified sequences</taxon>
        <taxon>metagenomes</taxon>
        <taxon>ecological metagenomes</taxon>
    </lineage>
</organism>
<evidence type="ECO:0000313" key="4">
    <source>
        <dbReference type="EMBL" id="KKK62503.1"/>
    </source>
</evidence>
<dbReference type="GO" id="GO:0048027">
    <property type="term" value="F:mRNA 5'-UTR binding"/>
    <property type="evidence" value="ECO:0007669"/>
    <property type="project" value="TreeGrafter"/>
</dbReference>
<dbReference type="InterPro" id="IPR036107">
    <property type="entry name" value="CsrA_sf"/>
</dbReference>
<dbReference type="InterPro" id="IPR003751">
    <property type="entry name" value="CsrA"/>
</dbReference>
<gene>
    <name evidence="4" type="ORF">LCGC14_3003660</name>
</gene>
<accession>A0A0F8X0R7</accession>
<dbReference type="PANTHER" id="PTHR34984">
    <property type="entry name" value="CARBON STORAGE REGULATOR"/>
    <property type="match status" value="1"/>
</dbReference>
<sequence>MPLTLRRKIGESVLIGNDVKVTLVKIKGKRAWIRFEAPKNVPIFREEIYEARKKALIEETDKLQSEEN</sequence>
<keyword evidence="2" id="KW-0810">Translation regulation</keyword>
<evidence type="ECO:0008006" key="5">
    <source>
        <dbReference type="Google" id="ProtNLM"/>
    </source>
</evidence>
<dbReference type="GO" id="GO:0006402">
    <property type="term" value="P:mRNA catabolic process"/>
    <property type="evidence" value="ECO:0007669"/>
    <property type="project" value="InterPro"/>
</dbReference>
<comment type="caution">
    <text evidence="4">The sequence shown here is derived from an EMBL/GenBank/DDBJ whole genome shotgun (WGS) entry which is preliminary data.</text>
</comment>
<proteinExistence type="predicted"/>
<evidence type="ECO:0000256" key="3">
    <source>
        <dbReference type="ARBA" id="ARBA00022884"/>
    </source>
</evidence>
<protein>
    <recommendedName>
        <fullName evidence="5">Carbon storage regulator</fullName>
    </recommendedName>
</protein>
<evidence type="ECO:0000256" key="1">
    <source>
        <dbReference type="ARBA" id="ARBA00022490"/>
    </source>
</evidence>
<name>A0A0F8X0R7_9ZZZZ</name>
<dbReference type="Gene3D" id="2.60.40.4380">
    <property type="entry name" value="Translational regulator CsrA"/>
    <property type="match status" value="1"/>
</dbReference>
<keyword evidence="3" id="KW-0694">RNA-binding</keyword>
<dbReference type="GO" id="GO:0045947">
    <property type="term" value="P:negative regulation of translational initiation"/>
    <property type="evidence" value="ECO:0007669"/>
    <property type="project" value="TreeGrafter"/>
</dbReference>
<dbReference type="PANTHER" id="PTHR34984:SF1">
    <property type="entry name" value="CARBON STORAGE REGULATOR"/>
    <property type="match status" value="1"/>
</dbReference>
<dbReference type="EMBL" id="LAZR01061962">
    <property type="protein sequence ID" value="KKK62503.1"/>
    <property type="molecule type" value="Genomic_DNA"/>
</dbReference>
<dbReference type="Pfam" id="PF02599">
    <property type="entry name" value="CsrA"/>
    <property type="match status" value="1"/>
</dbReference>
<dbReference type="SUPFAM" id="SSF117130">
    <property type="entry name" value="CsrA-like"/>
    <property type="match status" value="1"/>
</dbReference>
<dbReference type="AlphaFoldDB" id="A0A0F8X0R7"/>
<keyword evidence="1" id="KW-0963">Cytoplasm</keyword>
<evidence type="ECO:0000256" key="2">
    <source>
        <dbReference type="ARBA" id="ARBA00022845"/>
    </source>
</evidence>
<dbReference type="GO" id="GO:0005829">
    <property type="term" value="C:cytosol"/>
    <property type="evidence" value="ECO:0007669"/>
    <property type="project" value="TreeGrafter"/>
</dbReference>
<reference evidence="4" key="1">
    <citation type="journal article" date="2015" name="Nature">
        <title>Complex archaea that bridge the gap between prokaryotes and eukaryotes.</title>
        <authorList>
            <person name="Spang A."/>
            <person name="Saw J.H."/>
            <person name="Jorgensen S.L."/>
            <person name="Zaremba-Niedzwiedzka K."/>
            <person name="Martijn J."/>
            <person name="Lind A.E."/>
            <person name="van Eijk R."/>
            <person name="Schleper C."/>
            <person name="Guy L."/>
            <person name="Ettema T.J."/>
        </authorList>
    </citation>
    <scope>NUCLEOTIDE SEQUENCE</scope>
</reference>